<feature type="transmembrane region" description="Helical" evidence="7">
    <location>
        <begin position="280"/>
        <end position="309"/>
    </location>
</feature>
<name>A0A0F4QHL0_9GAMM</name>
<dbReference type="PATRIC" id="fig|43658.5.peg.3758"/>
<dbReference type="GO" id="GO:0005886">
    <property type="term" value="C:plasma membrane"/>
    <property type="evidence" value="ECO:0007669"/>
    <property type="project" value="UniProtKB-SubCell"/>
</dbReference>
<reference evidence="10 11" key="1">
    <citation type="journal article" date="2015" name="BMC Genomics">
        <title>Genome mining reveals unlocked bioactive potential of marine Gram-negative bacteria.</title>
        <authorList>
            <person name="Machado H."/>
            <person name="Sonnenschein E.C."/>
            <person name="Melchiorsen J."/>
            <person name="Gram L."/>
        </authorList>
    </citation>
    <scope>NUCLEOTIDE SEQUENCE [LARGE SCALE GENOMIC DNA]</scope>
    <source>
        <strain evidence="10 11">S2471</strain>
    </source>
</reference>
<dbReference type="OrthoDB" id="9770036at2"/>
<sequence length="406" mass="44670">MSLKHILKIIVKHRNISVMLLIQIAIAVTIVGNASFISYGTLKNWLIPSHLDEVEILNVYTKVFDSQADKSALIQRDLTNLSALGEVTQVTYASNELVLATVAGSNLVYKTIDQEEAGFENAQFDVTSQGVATLGLTITQGRNFYPNEFVFAEASQNRYASVVLISETLAKSLFGEQSALGQTVYLQRARRPYQVVGVYADKMLGEGAVYEQQWYHSTIVPQAHFGSNNVNYLIRVKPGTNEGVLKDVEDVLYQQHGRIVERVEFAARAKKRLWDGRSTFAFIMIGISVIAITVTGFGIIGLVSFSVSIRQRDIGILRALGASQHTVLKTLLLENALLAFVGIVLGSFTALWLNNYFVTHLRAQGLVEPWLAVLVALAVWLLSAAAVYIPVRKAAKIAPARVTKAN</sequence>
<evidence type="ECO:0000259" key="8">
    <source>
        <dbReference type="Pfam" id="PF02687"/>
    </source>
</evidence>
<dbReference type="Pfam" id="PF12704">
    <property type="entry name" value="MacB_PCD"/>
    <property type="match status" value="1"/>
</dbReference>
<evidence type="ECO:0000256" key="2">
    <source>
        <dbReference type="ARBA" id="ARBA00022475"/>
    </source>
</evidence>
<comment type="similarity">
    <text evidence="6">Belongs to the ABC-4 integral membrane protein family.</text>
</comment>
<dbReference type="GO" id="GO:0022857">
    <property type="term" value="F:transmembrane transporter activity"/>
    <property type="evidence" value="ECO:0007669"/>
    <property type="project" value="TreeGrafter"/>
</dbReference>
<evidence type="ECO:0000259" key="9">
    <source>
        <dbReference type="Pfam" id="PF12704"/>
    </source>
</evidence>
<dbReference type="RefSeq" id="WP_046006332.1">
    <property type="nucleotide sequence ID" value="NZ_JXYA01000044.1"/>
</dbReference>
<keyword evidence="5 7" id="KW-0472">Membrane</keyword>
<feature type="domain" description="MacB-like periplasmic core" evidence="9">
    <location>
        <begin position="25"/>
        <end position="244"/>
    </location>
</feature>
<gene>
    <name evidence="10" type="ORF">TW77_17800</name>
</gene>
<feature type="transmembrane region" description="Helical" evidence="7">
    <location>
        <begin position="330"/>
        <end position="350"/>
    </location>
</feature>
<dbReference type="PANTHER" id="PTHR30572:SF4">
    <property type="entry name" value="ABC TRANSPORTER PERMEASE YTRF"/>
    <property type="match status" value="1"/>
</dbReference>
<evidence type="ECO:0000256" key="4">
    <source>
        <dbReference type="ARBA" id="ARBA00022989"/>
    </source>
</evidence>
<protein>
    <recommendedName>
        <fullName evidence="12">ABC transporter permease</fullName>
    </recommendedName>
</protein>
<evidence type="ECO:0000256" key="1">
    <source>
        <dbReference type="ARBA" id="ARBA00004651"/>
    </source>
</evidence>
<dbReference type="InterPro" id="IPR050250">
    <property type="entry name" value="Macrolide_Exporter_MacB"/>
</dbReference>
<evidence type="ECO:0000256" key="5">
    <source>
        <dbReference type="ARBA" id="ARBA00023136"/>
    </source>
</evidence>
<accession>A0A0F4QHL0</accession>
<dbReference type="InterPro" id="IPR025857">
    <property type="entry name" value="MacB_PCD"/>
</dbReference>
<evidence type="ECO:0000256" key="6">
    <source>
        <dbReference type="ARBA" id="ARBA00038076"/>
    </source>
</evidence>
<comment type="caution">
    <text evidence="10">The sequence shown here is derived from an EMBL/GenBank/DDBJ whole genome shotgun (WGS) entry which is preliminary data.</text>
</comment>
<evidence type="ECO:0000256" key="7">
    <source>
        <dbReference type="SAM" id="Phobius"/>
    </source>
</evidence>
<proteinExistence type="inferred from homology"/>
<keyword evidence="2" id="KW-1003">Cell membrane</keyword>
<organism evidence="10 11">
    <name type="scientific">Pseudoalteromonas rubra</name>
    <dbReference type="NCBI Taxonomy" id="43658"/>
    <lineage>
        <taxon>Bacteria</taxon>
        <taxon>Pseudomonadati</taxon>
        <taxon>Pseudomonadota</taxon>
        <taxon>Gammaproteobacteria</taxon>
        <taxon>Alteromonadales</taxon>
        <taxon>Pseudoalteromonadaceae</taxon>
        <taxon>Pseudoalteromonas</taxon>
    </lineage>
</organism>
<dbReference type="InterPro" id="IPR003838">
    <property type="entry name" value="ABC3_permease_C"/>
</dbReference>
<dbReference type="Pfam" id="PF02687">
    <property type="entry name" value="FtsX"/>
    <property type="match status" value="1"/>
</dbReference>
<evidence type="ECO:0000313" key="11">
    <source>
        <dbReference type="Proteomes" id="UP000033452"/>
    </source>
</evidence>
<evidence type="ECO:0008006" key="12">
    <source>
        <dbReference type="Google" id="ProtNLM"/>
    </source>
</evidence>
<feature type="transmembrane region" description="Helical" evidence="7">
    <location>
        <begin position="20"/>
        <end position="42"/>
    </location>
</feature>
<dbReference type="AlphaFoldDB" id="A0A0F4QHL0"/>
<dbReference type="Proteomes" id="UP000033452">
    <property type="component" value="Unassembled WGS sequence"/>
</dbReference>
<keyword evidence="3 7" id="KW-0812">Transmembrane</keyword>
<keyword evidence="11" id="KW-1185">Reference proteome</keyword>
<keyword evidence="4 7" id="KW-1133">Transmembrane helix</keyword>
<dbReference type="EMBL" id="JXYA01000044">
    <property type="protein sequence ID" value="KJZ06770.1"/>
    <property type="molecule type" value="Genomic_DNA"/>
</dbReference>
<feature type="transmembrane region" description="Helical" evidence="7">
    <location>
        <begin position="370"/>
        <end position="391"/>
    </location>
</feature>
<dbReference type="PANTHER" id="PTHR30572">
    <property type="entry name" value="MEMBRANE COMPONENT OF TRANSPORTER-RELATED"/>
    <property type="match status" value="1"/>
</dbReference>
<comment type="subcellular location">
    <subcellularLocation>
        <location evidence="1">Cell membrane</location>
        <topology evidence="1">Multi-pass membrane protein</topology>
    </subcellularLocation>
</comment>
<feature type="domain" description="ABC3 transporter permease C-terminal" evidence="8">
    <location>
        <begin position="286"/>
        <end position="399"/>
    </location>
</feature>
<evidence type="ECO:0000313" key="10">
    <source>
        <dbReference type="EMBL" id="KJZ06770.1"/>
    </source>
</evidence>
<evidence type="ECO:0000256" key="3">
    <source>
        <dbReference type="ARBA" id="ARBA00022692"/>
    </source>
</evidence>